<dbReference type="Proteomes" id="UP000018721">
    <property type="component" value="Unassembled WGS sequence"/>
</dbReference>
<proteinExistence type="predicted"/>
<keyword evidence="2" id="KW-1185">Reference proteome</keyword>
<dbReference type="HOGENOM" id="CLU_2445603_0_0_1"/>
<organism evidence="1 2">
    <name type="scientific">Phytophthora nicotianae P1569</name>
    <dbReference type="NCBI Taxonomy" id="1317065"/>
    <lineage>
        <taxon>Eukaryota</taxon>
        <taxon>Sar</taxon>
        <taxon>Stramenopiles</taxon>
        <taxon>Oomycota</taxon>
        <taxon>Peronosporomycetes</taxon>
        <taxon>Peronosporales</taxon>
        <taxon>Peronosporaceae</taxon>
        <taxon>Phytophthora</taxon>
    </lineage>
</organism>
<name>V9EL06_PHYNI</name>
<accession>V9EL06</accession>
<comment type="caution">
    <text evidence="1">The sequence shown here is derived from an EMBL/GenBank/DDBJ whole genome shotgun (WGS) entry which is preliminary data.</text>
</comment>
<evidence type="ECO:0000313" key="1">
    <source>
        <dbReference type="EMBL" id="ETI39198.1"/>
    </source>
</evidence>
<protein>
    <submittedName>
        <fullName evidence="1">Uncharacterized protein</fullName>
    </submittedName>
</protein>
<sequence length="90" mass="9818">MLGITPRLVRDSKCFCGVERQLIGTSEEAEAKPPSKNRSKMTKQLEASCRIAAALDWSCYSDSACLAFGLSFRHVANVSSGDVETLVSQY</sequence>
<dbReference type="EMBL" id="ANIZ01002650">
    <property type="protein sequence ID" value="ETI39198.1"/>
    <property type="molecule type" value="Genomic_DNA"/>
</dbReference>
<reference evidence="1 2" key="1">
    <citation type="submission" date="2013-11" db="EMBL/GenBank/DDBJ databases">
        <title>The Genome Sequence of Phytophthora parasitica P1569.</title>
        <authorList>
            <consortium name="The Broad Institute Genomics Platform"/>
            <person name="Russ C."/>
            <person name="Tyler B."/>
            <person name="Panabieres F."/>
            <person name="Shan W."/>
            <person name="Tripathy S."/>
            <person name="Grunwald N."/>
            <person name="Machado M."/>
            <person name="Johnson C.S."/>
            <person name="Arredondo F."/>
            <person name="Hong C."/>
            <person name="Coffey M."/>
            <person name="Young S.K."/>
            <person name="Zeng Q."/>
            <person name="Gargeya S."/>
            <person name="Fitzgerald M."/>
            <person name="Abouelleil A."/>
            <person name="Alvarado L."/>
            <person name="Chapman S.B."/>
            <person name="Gainer-Dewar J."/>
            <person name="Goldberg J."/>
            <person name="Griggs A."/>
            <person name="Gujja S."/>
            <person name="Hansen M."/>
            <person name="Howarth C."/>
            <person name="Imamovic A."/>
            <person name="Ireland A."/>
            <person name="Larimer J."/>
            <person name="McCowan C."/>
            <person name="Murphy C."/>
            <person name="Pearson M."/>
            <person name="Poon T.W."/>
            <person name="Priest M."/>
            <person name="Roberts A."/>
            <person name="Saif S."/>
            <person name="Shea T."/>
            <person name="Sykes S."/>
            <person name="Wortman J."/>
            <person name="Nusbaum C."/>
            <person name="Birren B."/>
        </authorList>
    </citation>
    <scope>NUCLEOTIDE SEQUENCE [LARGE SCALE GENOMIC DNA]</scope>
    <source>
        <strain evidence="1 2">P1569</strain>
    </source>
</reference>
<gene>
    <name evidence="1" type="ORF">F443_15211</name>
</gene>
<dbReference type="AlphaFoldDB" id="V9EL06"/>
<evidence type="ECO:0000313" key="2">
    <source>
        <dbReference type="Proteomes" id="UP000018721"/>
    </source>
</evidence>